<comment type="caution">
    <text evidence="1">The sequence shown here is derived from an EMBL/GenBank/DDBJ whole genome shotgun (WGS) entry which is preliminary data.</text>
</comment>
<dbReference type="Proteomes" id="UP000325255">
    <property type="component" value="Unassembled WGS sequence"/>
</dbReference>
<reference evidence="1 2" key="1">
    <citation type="submission" date="2019-09" db="EMBL/GenBank/DDBJ databases">
        <title>Genome sequence of Rhodovastum atsumiense, a diverse member of the Acetobacteraceae family of non-sulfur purple photosynthetic bacteria.</title>
        <authorList>
            <person name="Meyer T."/>
            <person name="Kyndt J."/>
        </authorList>
    </citation>
    <scope>NUCLEOTIDE SEQUENCE [LARGE SCALE GENOMIC DNA]</scope>
    <source>
        <strain evidence="1 2">DSM 21279</strain>
    </source>
</reference>
<dbReference type="AlphaFoldDB" id="A0A5M6IUF9"/>
<name>A0A5M6IUF9_9PROT</name>
<sequence length="103" mass="11476">MQAAERTYPVDVPGVGHFVFRKRLIRDQIRIQAEAVRITGGPTDDPDLKDISLAMATLIVLIKEAPAGWNVEYLDPLDRDVSAELWKVFGALRVAEDRFRGGA</sequence>
<dbReference type="RefSeq" id="WP_150041353.1">
    <property type="nucleotide sequence ID" value="NZ_OW485606.1"/>
</dbReference>
<organism evidence="1 2">
    <name type="scientific">Rhodovastum atsumiense</name>
    <dbReference type="NCBI Taxonomy" id="504468"/>
    <lineage>
        <taxon>Bacteria</taxon>
        <taxon>Pseudomonadati</taxon>
        <taxon>Pseudomonadota</taxon>
        <taxon>Alphaproteobacteria</taxon>
        <taxon>Acetobacterales</taxon>
        <taxon>Acetobacteraceae</taxon>
        <taxon>Rhodovastum</taxon>
    </lineage>
</organism>
<gene>
    <name evidence="1" type="ORF">F1189_13525</name>
</gene>
<keyword evidence="2" id="KW-1185">Reference proteome</keyword>
<accession>A0A5M6IUF9</accession>
<evidence type="ECO:0000313" key="1">
    <source>
        <dbReference type="EMBL" id="KAA5611579.1"/>
    </source>
</evidence>
<dbReference type="EMBL" id="VWPK01000019">
    <property type="protein sequence ID" value="KAA5611579.1"/>
    <property type="molecule type" value="Genomic_DNA"/>
</dbReference>
<dbReference type="OrthoDB" id="9801447at2"/>
<evidence type="ECO:0000313" key="2">
    <source>
        <dbReference type="Proteomes" id="UP000325255"/>
    </source>
</evidence>
<protein>
    <submittedName>
        <fullName evidence="1">Uncharacterized protein</fullName>
    </submittedName>
</protein>
<proteinExistence type="predicted"/>